<feature type="compositionally biased region" description="Basic and acidic residues" evidence="2">
    <location>
        <begin position="146"/>
        <end position="157"/>
    </location>
</feature>
<protein>
    <submittedName>
        <fullName evidence="3">Uncharacterized protein</fullName>
    </submittedName>
</protein>
<evidence type="ECO:0000313" key="3">
    <source>
        <dbReference type="EMBL" id="KAF2025037.1"/>
    </source>
</evidence>
<feature type="compositionally biased region" description="Basic residues" evidence="2">
    <location>
        <begin position="15"/>
        <end position="31"/>
    </location>
</feature>
<feature type="region of interest" description="Disordered" evidence="2">
    <location>
        <begin position="278"/>
        <end position="297"/>
    </location>
</feature>
<keyword evidence="1" id="KW-0175">Coiled coil</keyword>
<gene>
    <name evidence="3" type="ORF">EK21DRAFT_117172</name>
</gene>
<accession>A0A9P4LHY3</accession>
<dbReference type="OrthoDB" id="3692888at2759"/>
<evidence type="ECO:0000256" key="2">
    <source>
        <dbReference type="SAM" id="MobiDB-lite"/>
    </source>
</evidence>
<feature type="compositionally biased region" description="Basic and acidic residues" evidence="2">
    <location>
        <begin position="1"/>
        <end position="11"/>
    </location>
</feature>
<feature type="region of interest" description="Disordered" evidence="2">
    <location>
        <begin position="394"/>
        <end position="414"/>
    </location>
</feature>
<feature type="region of interest" description="Disordered" evidence="2">
    <location>
        <begin position="1"/>
        <end position="55"/>
    </location>
</feature>
<organism evidence="3 4">
    <name type="scientific">Setomelanomma holmii</name>
    <dbReference type="NCBI Taxonomy" id="210430"/>
    <lineage>
        <taxon>Eukaryota</taxon>
        <taxon>Fungi</taxon>
        <taxon>Dikarya</taxon>
        <taxon>Ascomycota</taxon>
        <taxon>Pezizomycotina</taxon>
        <taxon>Dothideomycetes</taxon>
        <taxon>Pleosporomycetidae</taxon>
        <taxon>Pleosporales</taxon>
        <taxon>Pleosporineae</taxon>
        <taxon>Phaeosphaeriaceae</taxon>
        <taxon>Setomelanomma</taxon>
    </lineage>
</organism>
<keyword evidence="4" id="KW-1185">Reference proteome</keyword>
<feature type="region of interest" description="Disordered" evidence="2">
    <location>
        <begin position="89"/>
        <end position="157"/>
    </location>
</feature>
<evidence type="ECO:0000256" key="1">
    <source>
        <dbReference type="SAM" id="Coils"/>
    </source>
</evidence>
<dbReference type="EMBL" id="ML978276">
    <property type="protein sequence ID" value="KAF2025037.1"/>
    <property type="molecule type" value="Genomic_DNA"/>
</dbReference>
<name>A0A9P4LHY3_9PLEO</name>
<dbReference type="Proteomes" id="UP000799777">
    <property type="component" value="Unassembled WGS sequence"/>
</dbReference>
<feature type="coiled-coil region" evidence="1">
    <location>
        <begin position="157"/>
        <end position="188"/>
    </location>
</feature>
<proteinExistence type="predicted"/>
<sequence length="414" mass="46871">MSLVSHRKESPGTKVIKKRGRPPKKNAAKSKAKFEGETSKKRSASKSVEDQRAAKVLKKEPRANIGKKVDIRNAILATVVAHEIIDLTSDSESDEAMLRHAKQAHPSPRPEGTIVKDVDWSVTTAQKEESTYDEDDLRPDSATSVKNDRESSSAVELHKVRSDLQVTREEMKKLLQDTEKREANFQLQRTKSETETRQQIYRLTKELEAEWDKSRTLTAEQNQLREQVQRSEVAKVKCVGLENELRSLQGRYDKEKKAREEEQQTHANILEDIIQSTSKEDVSDGQSQANNKHVQKLEDDNARLTKEVQALKAVPPFRSVPTLSPVPSLLPSTDDDRRDDNIRKMFIKTKRQYDVLYSAASNVAACTRSLDVSSFGDFGRYSKKLRVVLEIDKESQGGDSSNALVIRKSDDEDD</sequence>
<comment type="caution">
    <text evidence="3">The sequence shown here is derived from an EMBL/GenBank/DDBJ whole genome shotgun (WGS) entry which is preliminary data.</text>
</comment>
<reference evidence="3" key="1">
    <citation type="journal article" date="2020" name="Stud. Mycol.">
        <title>101 Dothideomycetes genomes: a test case for predicting lifestyles and emergence of pathogens.</title>
        <authorList>
            <person name="Haridas S."/>
            <person name="Albert R."/>
            <person name="Binder M."/>
            <person name="Bloem J."/>
            <person name="Labutti K."/>
            <person name="Salamov A."/>
            <person name="Andreopoulos B."/>
            <person name="Baker S."/>
            <person name="Barry K."/>
            <person name="Bills G."/>
            <person name="Bluhm B."/>
            <person name="Cannon C."/>
            <person name="Castanera R."/>
            <person name="Culley D."/>
            <person name="Daum C."/>
            <person name="Ezra D."/>
            <person name="Gonzalez J."/>
            <person name="Henrissat B."/>
            <person name="Kuo A."/>
            <person name="Liang C."/>
            <person name="Lipzen A."/>
            <person name="Lutzoni F."/>
            <person name="Magnuson J."/>
            <person name="Mondo S."/>
            <person name="Nolan M."/>
            <person name="Ohm R."/>
            <person name="Pangilinan J."/>
            <person name="Park H.-J."/>
            <person name="Ramirez L."/>
            <person name="Alfaro M."/>
            <person name="Sun H."/>
            <person name="Tritt A."/>
            <person name="Yoshinaga Y."/>
            <person name="Zwiers L.-H."/>
            <person name="Turgeon B."/>
            <person name="Goodwin S."/>
            <person name="Spatafora J."/>
            <person name="Crous P."/>
            <person name="Grigoriev I."/>
        </authorList>
    </citation>
    <scope>NUCLEOTIDE SEQUENCE</scope>
    <source>
        <strain evidence="3">CBS 110217</strain>
    </source>
</reference>
<dbReference type="AlphaFoldDB" id="A0A9P4LHY3"/>
<evidence type="ECO:0000313" key="4">
    <source>
        <dbReference type="Proteomes" id="UP000799777"/>
    </source>
</evidence>